<dbReference type="RefSeq" id="WP_047809992.1">
    <property type="nucleotide sequence ID" value="NZ_LDZY01000006.1"/>
</dbReference>
<reference evidence="4 5" key="1">
    <citation type="submission" date="2015-06" db="EMBL/GenBank/DDBJ databases">
        <title>Draft genome of the moderately acidophilic sulfate reducer Candidatus Desulfosporosinus acididurans strain M1.</title>
        <authorList>
            <person name="Poehlein A."/>
            <person name="Petzsch P."/>
            <person name="Johnson B.D."/>
            <person name="Schloemann M."/>
            <person name="Daniel R."/>
            <person name="Muehling M."/>
        </authorList>
    </citation>
    <scope>NUCLEOTIDE SEQUENCE [LARGE SCALE GENOMIC DNA]</scope>
    <source>
        <strain evidence="4 5">M1</strain>
    </source>
</reference>
<dbReference type="Proteomes" id="UP000036356">
    <property type="component" value="Unassembled WGS sequence"/>
</dbReference>
<dbReference type="Gene3D" id="1.10.10.10">
    <property type="entry name" value="Winged helix-like DNA-binding domain superfamily/Winged helix DNA-binding domain"/>
    <property type="match status" value="1"/>
</dbReference>
<keyword evidence="5" id="KW-1185">Reference proteome</keyword>
<dbReference type="AlphaFoldDB" id="A0A0J1FRK7"/>
<keyword evidence="3" id="KW-0175">Coiled coil</keyword>
<comment type="similarity">
    <text evidence="1 2">Belongs to the UPF0251 family.</text>
</comment>
<protein>
    <recommendedName>
        <fullName evidence="2">UPF0251 protein DEAC_c21490</fullName>
    </recommendedName>
</protein>
<dbReference type="InterPro" id="IPR036388">
    <property type="entry name" value="WH-like_DNA-bd_sf"/>
</dbReference>
<comment type="caution">
    <text evidence="4">The sequence shown here is derived from an EMBL/GenBank/DDBJ whole genome shotgun (WGS) entry which is preliminary data.</text>
</comment>
<dbReference type="HAMAP" id="MF_00674">
    <property type="entry name" value="UPF0251"/>
    <property type="match status" value="1"/>
</dbReference>
<dbReference type="STRING" id="476652.DEAC_c21490"/>
<organism evidence="4 5">
    <name type="scientific">Desulfosporosinus acididurans</name>
    <dbReference type="NCBI Taxonomy" id="476652"/>
    <lineage>
        <taxon>Bacteria</taxon>
        <taxon>Bacillati</taxon>
        <taxon>Bacillota</taxon>
        <taxon>Clostridia</taxon>
        <taxon>Eubacteriales</taxon>
        <taxon>Desulfitobacteriaceae</taxon>
        <taxon>Desulfosporosinus</taxon>
    </lineage>
</organism>
<dbReference type="SUPFAM" id="SSF88659">
    <property type="entry name" value="Sigma3 and sigma4 domains of RNA polymerase sigma factors"/>
    <property type="match status" value="1"/>
</dbReference>
<accession>A0A0J1FRK7</accession>
<dbReference type="PANTHER" id="PTHR37478">
    <property type="match status" value="1"/>
</dbReference>
<dbReference type="InterPro" id="IPR002852">
    <property type="entry name" value="UPF0251"/>
</dbReference>
<dbReference type="Pfam" id="PF02001">
    <property type="entry name" value="DUF134"/>
    <property type="match status" value="1"/>
</dbReference>
<evidence type="ECO:0000313" key="5">
    <source>
        <dbReference type="Proteomes" id="UP000036356"/>
    </source>
</evidence>
<dbReference type="PATRIC" id="fig|476652.3.peg.2226"/>
<evidence type="ECO:0000313" key="4">
    <source>
        <dbReference type="EMBL" id="KLU66110.1"/>
    </source>
</evidence>
<dbReference type="EMBL" id="LDZY01000006">
    <property type="protein sequence ID" value="KLU66110.1"/>
    <property type="molecule type" value="Genomic_DNA"/>
</dbReference>
<evidence type="ECO:0000256" key="3">
    <source>
        <dbReference type="SAM" id="Coils"/>
    </source>
</evidence>
<evidence type="ECO:0000256" key="2">
    <source>
        <dbReference type="HAMAP-Rule" id="MF_00674"/>
    </source>
</evidence>
<gene>
    <name evidence="4" type="ORF">DEAC_c21490</name>
</gene>
<dbReference type="InterPro" id="IPR013324">
    <property type="entry name" value="RNA_pol_sigma_r3/r4-like"/>
</dbReference>
<proteinExistence type="inferred from homology"/>
<sequence length="152" mass="17770">MPRPVKWRRVEYIPENKFFAPCPKGKCACLEGDEQSRLEQIQLKIEELEAMRLKDIEELSQEECAARMQISRQTFQNIIDEARKKVAKALLENRAIRIEGGHYTKNVCYFKCRSCGNEMTATYEERRLICQHCGSNKVECDKKQCCQTPCEK</sequence>
<evidence type="ECO:0000256" key="1">
    <source>
        <dbReference type="ARBA" id="ARBA00009350"/>
    </source>
</evidence>
<name>A0A0J1FRK7_9FIRM</name>
<feature type="coiled-coil region" evidence="3">
    <location>
        <begin position="31"/>
        <end position="99"/>
    </location>
</feature>
<dbReference type="PANTHER" id="PTHR37478:SF2">
    <property type="entry name" value="UPF0251 PROTEIN TK0562"/>
    <property type="match status" value="1"/>
</dbReference>